<sequence>MSSAASGSARKVTASKSLGKVLVTGGSGGLASQIIAQLIQRNATAQISTVDLRAPAEPIQGCQYHSGDLTDEAAVAKIFAEVKPDVVIHTASPRFDSPHPIMYKVNVDGTKNLLKIAQEAGVKAFVYTSSASVISDNKTDLVNANEEYPLVIGDTQPEYYTTTKALAETAVIEANRPASHPRFLTCAIRPSGIYGVGDLLVLPGMLQAYYKGQTKFQLGENTNLFDFTDNQNVAHAHHLAATALLTTLEREEQGQARPLEHEKVDGEAFFITNDSPIYFWDFTRSVWRHAGDQTAPSSIWHISKGMALFIATAMEWIFWLLRLGAPNLTRTKVNFSCMTRYYNIDKAKRRLGYRPVITTEQGLPLAVADCIRRGVVPGMPEHLKGSAGGDTKKEK</sequence>
<dbReference type="Pfam" id="PF01073">
    <property type="entry name" value="3Beta_HSD"/>
    <property type="match status" value="1"/>
</dbReference>
<dbReference type="SUPFAM" id="SSF51735">
    <property type="entry name" value="NAD(P)-binding Rossmann-fold domains"/>
    <property type="match status" value="1"/>
</dbReference>
<evidence type="ECO:0000259" key="1">
    <source>
        <dbReference type="Pfam" id="PF01073"/>
    </source>
</evidence>
<accession>A0ABR3PHU5</accession>
<dbReference type="PANTHER" id="PTHR48079:SF6">
    <property type="entry name" value="NAD(P)-BINDING DOMAIN-CONTAINING PROTEIN-RELATED"/>
    <property type="match status" value="1"/>
</dbReference>
<dbReference type="GeneID" id="95981003"/>
<dbReference type="RefSeq" id="XP_069201990.1">
    <property type="nucleotide sequence ID" value="XM_069347384.1"/>
</dbReference>
<dbReference type="Proteomes" id="UP001562354">
    <property type="component" value="Unassembled WGS sequence"/>
</dbReference>
<reference evidence="2 3" key="1">
    <citation type="submission" date="2024-07" db="EMBL/GenBank/DDBJ databases">
        <title>Draft sequence of the Neodothiora populina.</title>
        <authorList>
            <person name="Drown D.D."/>
            <person name="Schuette U.S."/>
            <person name="Buechlein A.B."/>
            <person name="Rusch D.R."/>
            <person name="Winton L.W."/>
            <person name="Adams G.A."/>
        </authorList>
    </citation>
    <scope>NUCLEOTIDE SEQUENCE [LARGE SCALE GENOMIC DNA]</scope>
    <source>
        <strain evidence="2 3">CPC 39397</strain>
    </source>
</reference>
<protein>
    <recommendedName>
        <fullName evidence="1">3-beta hydroxysteroid dehydrogenase/isomerase domain-containing protein</fullName>
    </recommendedName>
</protein>
<feature type="domain" description="3-beta hydroxysteroid dehydrogenase/isomerase" evidence="1">
    <location>
        <begin position="22"/>
        <end position="293"/>
    </location>
</feature>
<proteinExistence type="predicted"/>
<evidence type="ECO:0000313" key="2">
    <source>
        <dbReference type="EMBL" id="KAL1305717.1"/>
    </source>
</evidence>
<gene>
    <name evidence="2" type="ORF">AAFC00_007304</name>
</gene>
<dbReference type="InterPro" id="IPR036291">
    <property type="entry name" value="NAD(P)-bd_dom_sf"/>
</dbReference>
<dbReference type="InterPro" id="IPR051783">
    <property type="entry name" value="NAD(P)-dependent_oxidoreduct"/>
</dbReference>
<evidence type="ECO:0000313" key="3">
    <source>
        <dbReference type="Proteomes" id="UP001562354"/>
    </source>
</evidence>
<dbReference type="Gene3D" id="3.40.50.720">
    <property type="entry name" value="NAD(P)-binding Rossmann-like Domain"/>
    <property type="match status" value="1"/>
</dbReference>
<name>A0ABR3PHU5_9PEZI</name>
<comment type="caution">
    <text evidence="2">The sequence shown here is derived from an EMBL/GenBank/DDBJ whole genome shotgun (WGS) entry which is preliminary data.</text>
</comment>
<organism evidence="2 3">
    <name type="scientific">Neodothiora populina</name>
    <dbReference type="NCBI Taxonomy" id="2781224"/>
    <lineage>
        <taxon>Eukaryota</taxon>
        <taxon>Fungi</taxon>
        <taxon>Dikarya</taxon>
        <taxon>Ascomycota</taxon>
        <taxon>Pezizomycotina</taxon>
        <taxon>Dothideomycetes</taxon>
        <taxon>Dothideomycetidae</taxon>
        <taxon>Dothideales</taxon>
        <taxon>Dothioraceae</taxon>
        <taxon>Neodothiora</taxon>
    </lineage>
</organism>
<keyword evidence="3" id="KW-1185">Reference proteome</keyword>
<dbReference type="InterPro" id="IPR002225">
    <property type="entry name" value="3Beta_OHSteriod_DH/Estase"/>
</dbReference>
<dbReference type="EMBL" id="JBFMKM010000006">
    <property type="protein sequence ID" value="KAL1305717.1"/>
    <property type="molecule type" value="Genomic_DNA"/>
</dbReference>
<dbReference type="PANTHER" id="PTHR48079">
    <property type="entry name" value="PROTEIN YEEZ"/>
    <property type="match status" value="1"/>
</dbReference>